<protein>
    <submittedName>
        <fullName evidence="2">Uncharacterized protein</fullName>
    </submittedName>
</protein>
<feature type="region of interest" description="Disordered" evidence="1">
    <location>
        <begin position="329"/>
        <end position="354"/>
    </location>
</feature>
<dbReference type="EMBL" id="CP114040">
    <property type="protein sequence ID" value="WAS91906.1"/>
    <property type="molecule type" value="Genomic_DNA"/>
</dbReference>
<proteinExistence type="predicted"/>
<dbReference type="RefSeq" id="WP_269034263.1">
    <property type="nucleotide sequence ID" value="NZ_CP114040.1"/>
</dbReference>
<feature type="compositionally biased region" description="Polar residues" evidence="1">
    <location>
        <begin position="342"/>
        <end position="354"/>
    </location>
</feature>
<evidence type="ECO:0000256" key="1">
    <source>
        <dbReference type="SAM" id="MobiDB-lite"/>
    </source>
</evidence>
<evidence type="ECO:0000313" key="3">
    <source>
        <dbReference type="Proteomes" id="UP001164459"/>
    </source>
</evidence>
<name>A0ABY7GY79_9BACT</name>
<accession>A0ABY7GY79</accession>
<gene>
    <name evidence="2" type="ORF">O0S08_37465</name>
</gene>
<organism evidence="2 3">
    <name type="scientific">Nannocystis punicea</name>
    <dbReference type="NCBI Taxonomy" id="2995304"/>
    <lineage>
        <taxon>Bacteria</taxon>
        <taxon>Pseudomonadati</taxon>
        <taxon>Myxococcota</taxon>
        <taxon>Polyangia</taxon>
        <taxon>Nannocystales</taxon>
        <taxon>Nannocystaceae</taxon>
        <taxon>Nannocystis</taxon>
    </lineage>
</organism>
<reference evidence="2" key="1">
    <citation type="submission" date="2022-11" db="EMBL/GenBank/DDBJ databases">
        <title>Minimal conservation of predation-associated metabolite biosynthetic gene clusters underscores biosynthetic potential of Myxococcota including descriptions for ten novel species: Archangium lansinium sp. nov., Myxococcus landrumus sp. nov., Nannocystis bai.</title>
        <authorList>
            <person name="Ahearne A."/>
            <person name="Stevens C."/>
            <person name="Dowd S."/>
        </authorList>
    </citation>
    <scope>NUCLEOTIDE SEQUENCE</scope>
    <source>
        <strain evidence="2">Fl3</strain>
    </source>
</reference>
<evidence type="ECO:0000313" key="2">
    <source>
        <dbReference type="EMBL" id="WAS91906.1"/>
    </source>
</evidence>
<sequence>MSRRFRGASISSLRDEIARAAGFRGDAVPAQVRYLESYLTNSEVGARGLLIEEDYVDRHFLHEFVAYYATMLEPPPGHCTRLHVFIQEIGEDTLDHWIESLSTKREELQLRIAEMYLGFIVVRPLPFAPIGRTLLRPYPHNGLGRCYEPANTGHRVHFLGLDLAIKALPFQQQDQAVGACATTALWVALSRVMKADGHRAVTPKDVTDAATRHVVNGRAIPAVAGLSDEQVDSAVRAFGYEPYRFSAEARDNWSLFQLALKCYVTSGIPVLLRVHAAGALGCHALVVAGIREDGDPTSHEEVVGLVLPARSSPGVLSWIHRQGGIGGGIGEARKRSRRCARPTSTTASFGTFGP</sequence>
<dbReference type="Proteomes" id="UP001164459">
    <property type="component" value="Chromosome"/>
</dbReference>
<keyword evidence="3" id="KW-1185">Reference proteome</keyword>